<feature type="compositionally biased region" description="Polar residues" evidence="3">
    <location>
        <begin position="588"/>
        <end position="598"/>
    </location>
</feature>
<protein>
    <recommendedName>
        <fullName evidence="5">Pentacotripeptide-repeat region of PRORP domain-containing protein</fullName>
    </recommendedName>
</protein>
<dbReference type="PANTHER" id="PTHR47936">
    <property type="entry name" value="PPR_LONG DOMAIN-CONTAINING PROTEIN"/>
    <property type="match status" value="1"/>
</dbReference>
<organism evidence="4">
    <name type="scientific">Aureoumbra lagunensis</name>
    <dbReference type="NCBI Taxonomy" id="44058"/>
    <lineage>
        <taxon>Eukaryota</taxon>
        <taxon>Sar</taxon>
        <taxon>Stramenopiles</taxon>
        <taxon>Ochrophyta</taxon>
        <taxon>Pelagophyceae</taxon>
        <taxon>Pelagomonadales</taxon>
        <taxon>Aureoumbra</taxon>
    </lineage>
</organism>
<proteinExistence type="predicted"/>
<dbReference type="PROSITE" id="PS51375">
    <property type="entry name" value="PPR"/>
    <property type="match status" value="1"/>
</dbReference>
<dbReference type="InterPro" id="IPR002885">
    <property type="entry name" value="PPR_rpt"/>
</dbReference>
<dbReference type="Pfam" id="PF01535">
    <property type="entry name" value="PPR"/>
    <property type="match status" value="1"/>
</dbReference>
<dbReference type="InterPro" id="IPR011990">
    <property type="entry name" value="TPR-like_helical_dom_sf"/>
</dbReference>
<sequence>MNGYTRHLKNLKNSSARWGFRSASRMESSSRNSDLETVFLSRNEDVFSRRRVRAPSNSHVPVTNSSLLNRSNGGKKRFIMNRRDILRGITKAKSADEVQRLYKLLQPFATDEENITVIERLGKLGLYEEAITFLEEVQKEIGGNRVNPQLVKTGIEVCSHGGLSEKAIELMSQIEDCKDKTIVLKSYNWALRACAKDGAWERALALLKQMLSKKLYARKENYLSAILACDRSGIWKQAARIVKVFLKDTPYTICTNAAMSACIRHNQPLVALEIFDKHWQKRYNVDPIQYSSSLTEKEALSTIENLDFISMSFATLAARKVEDWTRIPILLDQVKSMGFLPSGTMYTAGILAQFHLKNYAEALYLFDQMKDRKFQMTLTVLNTAMHAATKCNDAKRAVAIIHAAKENKLKNTKKLISAAFDFIEMSNDTESALALFQLDGTTYSPPQAYHSNENSSISIFLHTQSTSISCTKSFNKLLSVCLNGGRWSHVLELFFSDLGNKFQDQHSRALALNAAELGGQWQQAFSIARQAHTLNENPPSSSTGLLTCPWSGSLLPFTSTTQQEEEHNTANDDSPADGDDLLVPARKTFSSKPSNEAT</sequence>
<feature type="repeat" description="PPR" evidence="2">
    <location>
        <begin position="183"/>
        <end position="217"/>
    </location>
</feature>
<reference evidence="4" key="1">
    <citation type="submission" date="2021-01" db="EMBL/GenBank/DDBJ databases">
        <authorList>
            <person name="Corre E."/>
            <person name="Pelletier E."/>
            <person name="Niang G."/>
            <person name="Scheremetjew M."/>
            <person name="Finn R."/>
            <person name="Kale V."/>
            <person name="Holt S."/>
            <person name="Cochrane G."/>
            <person name="Meng A."/>
            <person name="Brown T."/>
            <person name="Cohen L."/>
        </authorList>
    </citation>
    <scope>NUCLEOTIDE SEQUENCE</scope>
    <source>
        <strain evidence="4">CCMP1510</strain>
    </source>
</reference>
<keyword evidence="1" id="KW-0677">Repeat</keyword>
<dbReference type="PANTHER" id="PTHR47936:SF1">
    <property type="entry name" value="PENTATRICOPEPTIDE REPEAT-CONTAINING PROTEIN GUN1, CHLOROPLASTIC"/>
    <property type="match status" value="1"/>
</dbReference>
<accession>A0A7S3K5G8</accession>
<dbReference type="EMBL" id="HBIJ01022105">
    <property type="protein sequence ID" value="CAE0373600.1"/>
    <property type="molecule type" value="Transcribed_RNA"/>
</dbReference>
<dbReference type="AlphaFoldDB" id="A0A7S3K5G8"/>
<evidence type="ECO:0008006" key="5">
    <source>
        <dbReference type="Google" id="ProtNLM"/>
    </source>
</evidence>
<dbReference type="Gene3D" id="1.25.40.10">
    <property type="entry name" value="Tetratricopeptide repeat domain"/>
    <property type="match status" value="2"/>
</dbReference>
<evidence type="ECO:0000256" key="3">
    <source>
        <dbReference type="SAM" id="MobiDB-lite"/>
    </source>
</evidence>
<evidence type="ECO:0000256" key="2">
    <source>
        <dbReference type="PROSITE-ProRule" id="PRU00708"/>
    </source>
</evidence>
<name>A0A7S3K5G8_9STRA</name>
<evidence type="ECO:0000256" key="1">
    <source>
        <dbReference type="ARBA" id="ARBA00022737"/>
    </source>
</evidence>
<gene>
    <name evidence="4" type="ORF">ALAG00032_LOCUS14401</name>
</gene>
<feature type="region of interest" description="Disordered" evidence="3">
    <location>
        <begin position="560"/>
        <end position="598"/>
    </location>
</feature>
<evidence type="ECO:0000313" key="4">
    <source>
        <dbReference type="EMBL" id="CAE0373600.1"/>
    </source>
</evidence>